<feature type="compositionally biased region" description="Basic and acidic residues" evidence="1">
    <location>
        <begin position="531"/>
        <end position="557"/>
    </location>
</feature>
<dbReference type="GO" id="GO:0000428">
    <property type="term" value="C:DNA-directed RNA polymerase complex"/>
    <property type="evidence" value="ECO:0007669"/>
    <property type="project" value="UniProtKB-KW"/>
</dbReference>
<organism evidence="2 3">
    <name type="scientific">Nonomuraea muscovyensis</name>
    <dbReference type="NCBI Taxonomy" id="1124761"/>
    <lineage>
        <taxon>Bacteria</taxon>
        <taxon>Bacillati</taxon>
        <taxon>Actinomycetota</taxon>
        <taxon>Actinomycetes</taxon>
        <taxon>Streptosporangiales</taxon>
        <taxon>Streptosporangiaceae</taxon>
        <taxon>Nonomuraea</taxon>
    </lineage>
</organism>
<feature type="compositionally biased region" description="Pro residues" evidence="1">
    <location>
        <begin position="726"/>
        <end position="737"/>
    </location>
</feature>
<dbReference type="Gene3D" id="1.10.1740.10">
    <property type="match status" value="1"/>
</dbReference>
<accession>A0A7X0C778</accession>
<feature type="compositionally biased region" description="Basic and acidic residues" evidence="1">
    <location>
        <begin position="429"/>
        <end position="449"/>
    </location>
</feature>
<reference evidence="2 3" key="1">
    <citation type="submission" date="2020-08" db="EMBL/GenBank/DDBJ databases">
        <title>Sequencing the genomes of 1000 actinobacteria strains.</title>
        <authorList>
            <person name="Klenk H.-P."/>
        </authorList>
    </citation>
    <scope>NUCLEOTIDE SEQUENCE [LARGE SCALE GENOMIC DNA]</scope>
    <source>
        <strain evidence="2 3">DSM 45913</strain>
    </source>
</reference>
<feature type="compositionally biased region" description="Basic and acidic residues" evidence="1">
    <location>
        <begin position="321"/>
        <end position="330"/>
    </location>
</feature>
<dbReference type="InterPro" id="IPR013324">
    <property type="entry name" value="RNA_pol_sigma_r3/r4-like"/>
</dbReference>
<feature type="compositionally biased region" description="Pro residues" evidence="1">
    <location>
        <begin position="384"/>
        <end position="406"/>
    </location>
</feature>
<feature type="compositionally biased region" description="Low complexity" evidence="1">
    <location>
        <begin position="261"/>
        <end position="281"/>
    </location>
</feature>
<feature type="compositionally biased region" description="Polar residues" evidence="1">
    <location>
        <begin position="805"/>
        <end position="818"/>
    </location>
</feature>
<evidence type="ECO:0000313" key="2">
    <source>
        <dbReference type="EMBL" id="MBB6349418.1"/>
    </source>
</evidence>
<feature type="compositionally biased region" description="Low complexity" evidence="1">
    <location>
        <begin position="738"/>
        <end position="760"/>
    </location>
</feature>
<dbReference type="AlphaFoldDB" id="A0A7X0C778"/>
<dbReference type="Proteomes" id="UP000583800">
    <property type="component" value="Unassembled WGS sequence"/>
</dbReference>
<sequence>MWRTLSEDAREAIRELCDGYGPHLYDYCRTELSSSDAELAVAGALLSAHARADRVDQSSLLRPWLYALARAHRTYLSTPTSVGSWSRPGRMSDLLPEALRALDAPHRELLDLSVRHGLTHGEIAVIFDVPPDDVELVVLEAADGLEEWFAAVIAARTRHGCPALESRVTDWTSAPGRRTRARISRHIAHCDACRRAPRTMVADTLLRQMPISPAPGTLHEQLAWALPLPGDDGLWREDGFPVQAHGLAEPVPPPISPVPGPTTGTWESSGPAAGAAAAGPEHTPEPAAPRLASKHARPGPPDRGPAAGESTGAGVSGAGTDDDRSADRSPEWAIVRRNRGGVPYRNLPAASARDRSSSGPAGQERHPSRRAEGGPPWEHHPDDGPPWTPGPRTPEPRTPGPLLPEPRTPEPRNREAGSAPVPARRRTTDHRPPTGDRRLPTTLPTDRHVAGTPATAPVDRPAAGAPRKGRLILSAPIPGDELAVAPPPERATPARSPHVPPPRSAPPATPATPPHPGPIATPRSARTASPRPERFSPSRSERATPPHHEPIAPRRSEPITPSRSAPTATPYPGPIPPPRSAPAAPSLPERFSPGLPERAGAGLPQRAVPPQADGPAWVLGTRGAEPPRDRLVAGGVPFPDPRRAEVGQVVDLQGDEEFWRNRPDDTDPDTVITVRTVARVGLLVGVGILVAGLAWSGLNARQRMPVVNEVSAPGPAMSPAPEERPSPGPAVAVPPPADAATGTGPEAGTDTAPSLAASPAPATPLPTPTREATRAASAAATERPAVAGTMSPAERERAEPGVMTRNETGQNRKQQPTRQALPRPRPPVASLSPASVRLGSRRTGTFALACRGGACRVTSVRGSSGIVVSGRTFRVKAPAARPDCAGPAVTRTGTVLVRWTGLARGDGRTTAGTTTGGGTLRLRVTWTIARDPGTYVLTDEGGGTWTNCGRY</sequence>
<feature type="compositionally biased region" description="Pro residues" evidence="1">
    <location>
        <begin position="498"/>
        <end position="519"/>
    </location>
</feature>
<name>A0A7X0C778_9ACTN</name>
<feature type="compositionally biased region" description="Low complexity" evidence="1">
    <location>
        <begin position="768"/>
        <end position="785"/>
    </location>
</feature>
<evidence type="ECO:0000313" key="3">
    <source>
        <dbReference type="Proteomes" id="UP000583800"/>
    </source>
</evidence>
<feature type="compositionally biased region" description="Pro residues" evidence="1">
    <location>
        <begin position="250"/>
        <end position="260"/>
    </location>
</feature>
<gene>
    <name evidence="2" type="ORF">FHU36_005963</name>
</gene>
<feature type="compositionally biased region" description="Pro residues" evidence="1">
    <location>
        <begin position="569"/>
        <end position="580"/>
    </location>
</feature>
<keyword evidence="3" id="KW-1185">Reference proteome</keyword>
<keyword evidence="2" id="KW-0240">DNA-directed RNA polymerase</keyword>
<dbReference type="SUPFAM" id="SSF88659">
    <property type="entry name" value="Sigma3 and sigma4 domains of RNA polymerase sigma factors"/>
    <property type="match status" value="1"/>
</dbReference>
<comment type="caution">
    <text evidence="2">The sequence shown here is derived from an EMBL/GenBank/DDBJ whole genome shotgun (WGS) entry which is preliminary data.</text>
</comment>
<keyword evidence="2" id="KW-0804">Transcription</keyword>
<protein>
    <submittedName>
        <fullName evidence="2">DNA-directed RNA polymerase specialized sigma24 family protein</fullName>
    </submittedName>
</protein>
<evidence type="ECO:0000256" key="1">
    <source>
        <dbReference type="SAM" id="MobiDB-lite"/>
    </source>
</evidence>
<feature type="compositionally biased region" description="Basic and acidic residues" evidence="1">
    <location>
        <begin position="363"/>
        <end position="383"/>
    </location>
</feature>
<proteinExistence type="predicted"/>
<feature type="region of interest" description="Disordered" evidence="1">
    <location>
        <begin position="244"/>
        <end position="602"/>
    </location>
</feature>
<dbReference type="RefSeq" id="WP_185086990.1">
    <property type="nucleotide sequence ID" value="NZ_JACHJB010000002.1"/>
</dbReference>
<dbReference type="EMBL" id="JACHJB010000002">
    <property type="protein sequence ID" value="MBB6349418.1"/>
    <property type="molecule type" value="Genomic_DNA"/>
</dbReference>
<feature type="region of interest" description="Disordered" evidence="1">
    <location>
        <begin position="711"/>
        <end position="837"/>
    </location>
</feature>